<name>A0A845BFX1_9PROT</name>
<dbReference type="PANTHER" id="PTHR11552:SF147">
    <property type="entry name" value="CHOLINE DEHYDROGENASE, MITOCHONDRIAL"/>
    <property type="match status" value="1"/>
</dbReference>
<dbReference type="GO" id="GO:0016491">
    <property type="term" value="F:oxidoreductase activity"/>
    <property type="evidence" value="ECO:0007669"/>
    <property type="project" value="TreeGrafter"/>
</dbReference>
<feature type="region of interest" description="Disordered" evidence="2">
    <location>
        <begin position="16"/>
        <end position="52"/>
    </location>
</feature>
<accession>A0A845BFX1</accession>
<comment type="caution">
    <text evidence="3">The sequence shown here is derived from an EMBL/GenBank/DDBJ whole genome shotgun (WGS) entry which is preliminary data.</text>
</comment>
<reference evidence="3 4" key="1">
    <citation type="submission" date="2019-03" db="EMBL/GenBank/DDBJ databases">
        <title>Roseomonas sp. a novel Roseomonas species isolated from Sea whip Gorgonian.</title>
        <authorList>
            <person name="Li F."/>
            <person name="Pan X."/>
            <person name="Huang S."/>
            <person name="Li Z."/>
            <person name="Meng B."/>
        </authorList>
    </citation>
    <scope>NUCLEOTIDE SEQUENCE [LARGE SCALE GENOMIC DNA]</scope>
    <source>
        <strain evidence="3 4">M0104</strain>
    </source>
</reference>
<dbReference type="Proteomes" id="UP000460715">
    <property type="component" value="Unassembled WGS sequence"/>
</dbReference>
<evidence type="ECO:0008006" key="5">
    <source>
        <dbReference type="Google" id="ProtNLM"/>
    </source>
</evidence>
<dbReference type="InterPro" id="IPR012132">
    <property type="entry name" value="GMC_OxRdtase"/>
</dbReference>
<dbReference type="OrthoDB" id="9785276at2"/>
<evidence type="ECO:0000256" key="2">
    <source>
        <dbReference type="SAM" id="MobiDB-lite"/>
    </source>
</evidence>
<gene>
    <name evidence="3" type="ORF">E0493_21390</name>
</gene>
<dbReference type="EMBL" id="SNVJ01000031">
    <property type="protein sequence ID" value="MXP65905.1"/>
    <property type="molecule type" value="Genomic_DNA"/>
</dbReference>
<proteinExistence type="inferred from homology"/>
<keyword evidence="4" id="KW-1185">Reference proteome</keyword>
<dbReference type="GO" id="GO:0050660">
    <property type="term" value="F:flavin adenine dinucleotide binding"/>
    <property type="evidence" value="ECO:0007669"/>
    <property type="project" value="InterPro"/>
</dbReference>
<comment type="similarity">
    <text evidence="1">Belongs to the GMC oxidoreductase family.</text>
</comment>
<dbReference type="InterPro" id="IPR036188">
    <property type="entry name" value="FAD/NAD-bd_sf"/>
</dbReference>
<protein>
    <recommendedName>
        <fullName evidence="5">Glucose-methanol-choline oxidoreductase N-terminal domain-containing protein</fullName>
    </recommendedName>
</protein>
<organism evidence="3 4">
    <name type="scientific">Teichococcus coralli</name>
    <dbReference type="NCBI Taxonomy" id="2545983"/>
    <lineage>
        <taxon>Bacteria</taxon>
        <taxon>Pseudomonadati</taxon>
        <taxon>Pseudomonadota</taxon>
        <taxon>Alphaproteobacteria</taxon>
        <taxon>Acetobacterales</taxon>
        <taxon>Roseomonadaceae</taxon>
        <taxon>Roseomonas</taxon>
    </lineage>
</organism>
<dbReference type="Pfam" id="PF05834">
    <property type="entry name" value="Lycopene_cycl"/>
    <property type="match status" value="1"/>
</dbReference>
<evidence type="ECO:0000313" key="3">
    <source>
        <dbReference type="EMBL" id="MXP65905.1"/>
    </source>
</evidence>
<evidence type="ECO:0000313" key="4">
    <source>
        <dbReference type="Proteomes" id="UP000460715"/>
    </source>
</evidence>
<dbReference type="PANTHER" id="PTHR11552">
    <property type="entry name" value="GLUCOSE-METHANOL-CHOLINE GMC OXIDOREDUCTASE"/>
    <property type="match status" value="1"/>
</dbReference>
<evidence type="ECO:0000256" key="1">
    <source>
        <dbReference type="ARBA" id="ARBA00010790"/>
    </source>
</evidence>
<dbReference type="Gene3D" id="3.50.50.60">
    <property type="entry name" value="FAD/NAD(P)-binding domain"/>
    <property type="match status" value="1"/>
</dbReference>
<dbReference type="AlphaFoldDB" id="A0A845BFX1"/>
<sequence length="125" mass="12952">MREAGGRAGRTVLRCSRRAAATTTARDGTDDPGHGAAHLHRTSGTQRPRAGARCVSGSSTAAAFDVVILGGGSAGCVLAARLSEDSARRVLLVEAGRDLRADAMPEDIASPYPGRAYFKASNETR</sequence>
<dbReference type="SUPFAM" id="SSF51905">
    <property type="entry name" value="FAD/NAD(P)-binding domain"/>
    <property type="match status" value="1"/>
</dbReference>